<evidence type="ECO:0000313" key="3">
    <source>
        <dbReference type="Proteomes" id="UP000012112"/>
    </source>
</evidence>
<evidence type="ECO:0000313" key="2">
    <source>
        <dbReference type="EMBL" id="EMO54275.1"/>
    </source>
</evidence>
<proteinExistence type="predicted"/>
<sequence>MSKAKQYLLWENRREEGDAFIYGGWPRGLNVSFSTGTHIAQAVPKIEVTLNQKSQGRLTDNVLIAGGGPIFSDRFIQLLKQNGVNNIDTYPCEIINSVTNEIHRNFQVVNIIGKISCIDPINSDITFASGDPKRMLGYVYLSLDESKISDLKLFVLSEMPVQIVVHSEIATAMKDAGITGVEFMMQGSKESNPDGFFWR</sequence>
<dbReference type="EMBL" id="AKWD02000029">
    <property type="protein sequence ID" value="EMO54275.1"/>
    <property type="molecule type" value="Genomic_DNA"/>
</dbReference>
<organism evidence="2 3">
    <name type="scientific">Leptospira noguchii</name>
    <dbReference type="NCBI Taxonomy" id="28182"/>
    <lineage>
        <taxon>Bacteria</taxon>
        <taxon>Pseudomonadati</taxon>
        <taxon>Spirochaetota</taxon>
        <taxon>Spirochaetia</taxon>
        <taxon>Leptospirales</taxon>
        <taxon>Leptospiraceae</taxon>
        <taxon>Leptospira</taxon>
    </lineage>
</organism>
<reference evidence="2 3" key="1">
    <citation type="submission" date="2013-01" db="EMBL/GenBank/DDBJ databases">
        <authorList>
            <person name="Harkins D.M."/>
            <person name="Durkin A.S."/>
            <person name="Brinkac L.M."/>
            <person name="Haft D.H."/>
            <person name="Selengut J.D."/>
            <person name="Sanka R."/>
            <person name="DePew J."/>
            <person name="Purushe J."/>
            <person name="Matthias M.A."/>
            <person name="Vinetz J.M."/>
            <person name="Sutton G.G."/>
            <person name="Nierman W.C."/>
            <person name="Fouts D.E."/>
        </authorList>
    </citation>
    <scope>NUCLEOTIDE SEQUENCE [LARGE SCALE GENOMIC DNA]</scope>
    <source>
        <strain evidence="2 3">HAI1536</strain>
    </source>
</reference>
<dbReference type="InterPro" id="IPR012433">
    <property type="entry name" value="Imm11"/>
</dbReference>
<comment type="caution">
    <text evidence="2">The sequence shown here is derived from an EMBL/GenBank/DDBJ whole genome shotgun (WGS) entry which is preliminary data.</text>
</comment>
<accession>M6VBN1</accession>
<dbReference type="AlphaFoldDB" id="M6VBN1"/>
<feature type="domain" description="Immunity MXAN-0049 protein" evidence="1">
    <location>
        <begin position="49"/>
        <end position="184"/>
    </location>
</feature>
<dbReference type="Proteomes" id="UP000012112">
    <property type="component" value="Unassembled WGS sequence"/>
</dbReference>
<dbReference type="RefSeq" id="WP_002178034.1">
    <property type="nucleotide sequence ID" value="NZ_AKWD02000029.1"/>
</dbReference>
<protein>
    <recommendedName>
        <fullName evidence="1">Immunity MXAN-0049 protein domain-containing protein</fullName>
    </recommendedName>
</protein>
<name>M6VBN1_9LEPT</name>
<dbReference type="Pfam" id="PF07791">
    <property type="entry name" value="Imm11"/>
    <property type="match status" value="1"/>
</dbReference>
<gene>
    <name evidence="2" type="ORF">LEP1GSC172_3795</name>
</gene>
<evidence type="ECO:0000259" key="1">
    <source>
        <dbReference type="Pfam" id="PF07791"/>
    </source>
</evidence>
<dbReference type="OrthoDB" id="1288875at2"/>